<dbReference type="HOGENOM" id="CLU_1003810_0_0_0"/>
<dbReference type="AlphaFoldDB" id="A0A068NXI8"/>
<dbReference type="Proteomes" id="UP000027982">
    <property type="component" value="Chromosome"/>
</dbReference>
<reference evidence="1 2" key="1">
    <citation type="journal article" date="2014" name="PLoS ONE">
        <title>The first complete genome sequence of the class fimbriimonadia in the phylum armatimonadetes.</title>
        <authorList>
            <person name="Hu Z.Y."/>
            <person name="Wang Y.Z."/>
            <person name="Im W.T."/>
            <person name="Wang S.Y."/>
            <person name="Zhao G.P."/>
            <person name="Zheng H.J."/>
            <person name="Quan Z.X."/>
        </authorList>
    </citation>
    <scope>NUCLEOTIDE SEQUENCE [LARGE SCALE GENOMIC DNA]</scope>
    <source>
        <strain evidence="1">Gsoil 348</strain>
    </source>
</reference>
<gene>
    <name evidence="1" type="ORF">OP10G_4773</name>
</gene>
<dbReference type="EMBL" id="CP007139">
    <property type="protein sequence ID" value="AIE88141.1"/>
    <property type="molecule type" value="Genomic_DNA"/>
</dbReference>
<evidence type="ECO:0000313" key="1">
    <source>
        <dbReference type="EMBL" id="AIE88141.1"/>
    </source>
</evidence>
<proteinExistence type="predicted"/>
<dbReference type="KEGG" id="fgi:OP10G_4773"/>
<protein>
    <submittedName>
        <fullName evidence="1">Uncharacterized protein</fullName>
    </submittedName>
</protein>
<organism evidence="1 2">
    <name type="scientific">Fimbriimonas ginsengisoli Gsoil 348</name>
    <dbReference type="NCBI Taxonomy" id="661478"/>
    <lineage>
        <taxon>Bacteria</taxon>
        <taxon>Bacillati</taxon>
        <taxon>Armatimonadota</taxon>
        <taxon>Fimbriimonadia</taxon>
        <taxon>Fimbriimonadales</taxon>
        <taxon>Fimbriimonadaceae</taxon>
        <taxon>Fimbriimonas</taxon>
    </lineage>
</organism>
<dbReference type="RefSeq" id="WP_025227997.1">
    <property type="nucleotide sequence ID" value="NZ_CP007139.1"/>
</dbReference>
<evidence type="ECO:0000313" key="2">
    <source>
        <dbReference type="Proteomes" id="UP000027982"/>
    </source>
</evidence>
<sequence length="277" mass="31302">MTALYLLLGFVFGIVASYLLVSRKPKNPYLATTEYWVYLPGEKMPDQNAMMDRTIGKNPYSHRGRAAVGTAEGLIFSDVRLHIALVLRKKNPHAFRPDLFAGADASAEALNALAEANAFVKIRYISEDPLKDARHLQFLPHLVDAVAELGEAKLIYDVSSESLMMRAELEDVLRNQADVSGPDVHARVLWKPELDNGHAETRGLVKVGHKELKTPSTPTDQRVLVRMVLEETIRRIWSNPILPESLEVEAFDDRFRVIFEPAKDTFTRVRIMRLRSV</sequence>
<accession>A0A068NXI8</accession>
<dbReference type="OrthoDB" id="9794373at2"/>
<dbReference type="STRING" id="661478.OP10G_4773"/>
<keyword evidence="2" id="KW-1185">Reference proteome</keyword>
<name>A0A068NXI8_FIMGI</name>